<evidence type="ECO:0000256" key="9">
    <source>
        <dbReference type="SAM" id="MobiDB-lite"/>
    </source>
</evidence>
<dbReference type="PANTHER" id="PTHR11685">
    <property type="entry name" value="RBR FAMILY RING FINGER AND IBR DOMAIN-CONTAINING"/>
    <property type="match status" value="1"/>
</dbReference>
<gene>
    <name evidence="10" type="primary">WBGene00096612</name>
</gene>
<evidence type="ECO:0000256" key="2">
    <source>
        <dbReference type="ARBA" id="ARBA00012251"/>
    </source>
</evidence>
<feature type="compositionally biased region" description="Polar residues" evidence="9">
    <location>
        <begin position="148"/>
        <end position="163"/>
    </location>
</feature>
<dbReference type="Pfam" id="PF01485">
    <property type="entry name" value="IBR"/>
    <property type="match status" value="1"/>
</dbReference>
<dbReference type="GO" id="GO:0006511">
    <property type="term" value="P:ubiquitin-dependent protein catabolic process"/>
    <property type="evidence" value="ECO:0000318"/>
    <property type="project" value="GO_Central"/>
</dbReference>
<dbReference type="GO" id="GO:0008270">
    <property type="term" value="F:zinc ion binding"/>
    <property type="evidence" value="ECO:0007669"/>
    <property type="project" value="UniProtKB-KW"/>
</dbReference>
<dbReference type="PROSITE" id="PS51873">
    <property type="entry name" value="TRIAD"/>
    <property type="match status" value="1"/>
</dbReference>
<keyword evidence="5" id="KW-0677">Repeat</keyword>
<evidence type="ECO:0000256" key="7">
    <source>
        <dbReference type="ARBA" id="ARBA00022786"/>
    </source>
</evidence>
<protein>
    <recommendedName>
        <fullName evidence="2">RBR-type E3 ubiquitin transferase</fullName>
        <ecNumber evidence="2">2.3.2.31</ecNumber>
    </recommendedName>
</protein>
<dbReference type="OrthoDB" id="1431934at2759"/>
<keyword evidence="7" id="KW-0833">Ubl conjugation pathway</keyword>
<dbReference type="SMART" id="SM00647">
    <property type="entry name" value="IBR"/>
    <property type="match status" value="2"/>
</dbReference>
<dbReference type="GO" id="GO:0000151">
    <property type="term" value="C:ubiquitin ligase complex"/>
    <property type="evidence" value="ECO:0000318"/>
    <property type="project" value="GO_Central"/>
</dbReference>
<dbReference type="SUPFAM" id="SSF57850">
    <property type="entry name" value="RING/U-box"/>
    <property type="match status" value="2"/>
</dbReference>
<dbReference type="GO" id="GO:0031624">
    <property type="term" value="F:ubiquitin conjugating enzyme binding"/>
    <property type="evidence" value="ECO:0000318"/>
    <property type="project" value="GO_Central"/>
</dbReference>
<reference evidence="11" key="1">
    <citation type="journal article" date="2008" name="Nat. Genet.">
        <title>The Pristionchus pacificus genome provides a unique perspective on nematode lifestyle and parasitism.</title>
        <authorList>
            <person name="Dieterich C."/>
            <person name="Clifton S.W."/>
            <person name="Schuster L.N."/>
            <person name="Chinwalla A."/>
            <person name="Delehaunty K."/>
            <person name="Dinkelacker I."/>
            <person name="Fulton L."/>
            <person name="Fulton R."/>
            <person name="Godfrey J."/>
            <person name="Minx P."/>
            <person name="Mitreva M."/>
            <person name="Roeseler W."/>
            <person name="Tian H."/>
            <person name="Witte H."/>
            <person name="Yang S.P."/>
            <person name="Wilson R.K."/>
            <person name="Sommer R.J."/>
        </authorList>
    </citation>
    <scope>NUCLEOTIDE SEQUENCE [LARGE SCALE GENOMIC DNA]</scope>
    <source>
        <strain evidence="11">PS312</strain>
    </source>
</reference>
<accession>A0A8R1U7P4</accession>
<accession>A0A2A6C639</accession>
<dbReference type="Gene3D" id="1.20.120.1750">
    <property type="match status" value="1"/>
</dbReference>
<dbReference type="AlphaFoldDB" id="A0A2A6C639"/>
<name>A0A2A6C639_PRIPA</name>
<keyword evidence="11" id="KW-1185">Reference proteome</keyword>
<evidence type="ECO:0000256" key="8">
    <source>
        <dbReference type="ARBA" id="ARBA00022833"/>
    </source>
</evidence>
<organism evidence="10 11">
    <name type="scientific">Pristionchus pacificus</name>
    <name type="common">Parasitic nematode worm</name>
    <dbReference type="NCBI Taxonomy" id="54126"/>
    <lineage>
        <taxon>Eukaryota</taxon>
        <taxon>Metazoa</taxon>
        <taxon>Ecdysozoa</taxon>
        <taxon>Nematoda</taxon>
        <taxon>Chromadorea</taxon>
        <taxon>Rhabditida</taxon>
        <taxon>Rhabditina</taxon>
        <taxon>Diplogasteromorpha</taxon>
        <taxon>Diplogasteroidea</taxon>
        <taxon>Neodiplogasteridae</taxon>
        <taxon>Pristionchus</taxon>
    </lineage>
</organism>
<dbReference type="InterPro" id="IPR031127">
    <property type="entry name" value="E3_UB_ligase_RBR"/>
</dbReference>
<evidence type="ECO:0000256" key="5">
    <source>
        <dbReference type="ARBA" id="ARBA00022737"/>
    </source>
</evidence>
<evidence type="ECO:0000313" key="11">
    <source>
        <dbReference type="Proteomes" id="UP000005239"/>
    </source>
</evidence>
<keyword evidence="8" id="KW-0862">Zinc</keyword>
<dbReference type="FunFam" id="1.20.120.1750:FF:000085">
    <property type="entry name" value="RBR-type E3 ubiquitin transferase"/>
    <property type="match status" value="1"/>
</dbReference>
<dbReference type="GO" id="GO:0005737">
    <property type="term" value="C:cytoplasm"/>
    <property type="evidence" value="ECO:0000318"/>
    <property type="project" value="GO_Central"/>
</dbReference>
<keyword evidence="3" id="KW-0808">Transferase</keyword>
<sequence>MPLLKHKHAYKSDVGPSIIVKRIQDDDTFVDFREYNGYEQWTKKANKHRTDAIYRPDPLSIDGYAVPYSLDKKRRWVLPEMIEERIEDLQDPSLNLRVSASIHRCSRGDSFPPSVLKAQGPEQYLTIAYRNVTRTGEVQHKRSRRAQLSTLECEQRPSGNRLNPNRAIPEKCLPKEENMMFQKVHVRYTIMMMTEKVGRVSKYNRTFRPSLIHRRPKVLPEDLTNLLDLAVDEEEPAFFGFNDDQESEGPSTRTLGDFIAVKGEKKRRTFKKAKKPYRDEQMPSRASFLPTTTESSDDDYVVLPHPFKLSLNEQFLSASGEARMCSVCCESRQAFTIGCGHSSCSSCWLRHMETAVGVGSYLPCMIHNCTHSMTALELKSLLSTESFVLVQRSLTDALVAKGEARYCPQCHRGVKYSNSQLDMCECGARLCGHCPSLFHSPLICRDAKLYQQYLTKNGIESLYEIIPSVTRITDLVRCPGCEVPMQRERGCPSMTCLCGVQFCYNCGRERDGPHNSNTCRRQRFETIILMDVFQRSEYSTFHLKNLREAARSRAELNVRKREINEMLKCLSTSSKRQILRALSSIRIFLHYFSFSYQSLKANSHA</sequence>
<dbReference type="GO" id="GO:0061630">
    <property type="term" value="F:ubiquitin protein ligase activity"/>
    <property type="evidence" value="ECO:0000318"/>
    <property type="project" value="GO_Central"/>
</dbReference>
<comment type="catalytic activity">
    <reaction evidence="1">
        <text>[E2 ubiquitin-conjugating enzyme]-S-ubiquitinyl-L-cysteine + [acceptor protein]-L-lysine = [E2 ubiquitin-conjugating enzyme]-L-cysteine + [acceptor protein]-N(6)-ubiquitinyl-L-lysine.</text>
        <dbReference type="EC" id="2.3.2.31"/>
    </reaction>
</comment>
<evidence type="ECO:0000256" key="4">
    <source>
        <dbReference type="ARBA" id="ARBA00022723"/>
    </source>
</evidence>
<keyword evidence="6" id="KW-0863">Zinc-finger</keyword>
<evidence type="ECO:0000256" key="6">
    <source>
        <dbReference type="ARBA" id="ARBA00022771"/>
    </source>
</evidence>
<proteinExistence type="predicted"/>
<dbReference type="CDD" id="cd22584">
    <property type="entry name" value="Rcat_RBR_unk"/>
    <property type="match status" value="1"/>
</dbReference>
<dbReference type="Proteomes" id="UP000005239">
    <property type="component" value="Unassembled WGS sequence"/>
</dbReference>
<dbReference type="GO" id="GO:0016567">
    <property type="term" value="P:protein ubiquitination"/>
    <property type="evidence" value="ECO:0007669"/>
    <property type="project" value="InterPro"/>
</dbReference>
<feature type="region of interest" description="Disordered" evidence="9">
    <location>
        <begin position="148"/>
        <end position="167"/>
    </location>
</feature>
<keyword evidence="4" id="KW-0479">Metal-binding</keyword>
<dbReference type="EC" id="2.3.2.31" evidence="2"/>
<dbReference type="InterPro" id="IPR044066">
    <property type="entry name" value="TRIAD_supradom"/>
</dbReference>
<dbReference type="EnsemblMetazoa" id="PPA07058.1">
    <property type="protein sequence ID" value="PPA07058.1"/>
    <property type="gene ID" value="WBGene00096612"/>
</dbReference>
<evidence type="ECO:0000256" key="1">
    <source>
        <dbReference type="ARBA" id="ARBA00001798"/>
    </source>
</evidence>
<evidence type="ECO:0000256" key="3">
    <source>
        <dbReference type="ARBA" id="ARBA00022679"/>
    </source>
</evidence>
<dbReference type="InterPro" id="IPR013083">
    <property type="entry name" value="Znf_RING/FYVE/PHD"/>
</dbReference>
<dbReference type="Gene3D" id="3.30.40.10">
    <property type="entry name" value="Zinc/RING finger domain, C3HC4 (zinc finger)"/>
    <property type="match status" value="1"/>
</dbReference>
<evidence type="ECO:0000313" key="10">
    <source>
        <dbReference type="EnsemblMetazoa" id="PPA07058.1"/>
    </source>
</evidence>
<reference evidence="10" key="2">
    <citation type="submission" date="2022-06" db="UniProtKB">
        <authorList>
            <consortium name="EnsemblMetazoa"/>
        </authorList>
    </citation>
    <scope>IDENTIFICATION</scope>
    <source>
        <strain evidence="10">PS312</strain>
    </source>
</reference>
<dbReference type="InterPro" id="IPR002867">
    <property type="entry name" value="IBR_dom"/>
</dbReference>